<reference evidence="2" key="1">
    <citation type="submission" date="2021-10" db="EMBL/GenBank/DDBJ databases">
        <title>Tropical sea cucumber genome reveals ecological adaptation and Cuvierian tubules defense mechanism.</title>
        <authorList>
            <person name="Chen T."/>
        </authorList>
    </citation>
    <scope>NUCLEOTIDE SEQUENCE</scope>
    <source>
        <strain evidence="2">Nanhai2018</strain>
        <tissue evidence="2">Muscle</tissue>
    </source>
</reference>
<gene>
    <name evidence="2" type="ORF">HOLleu_12991</name>
</gene>
<sequence length="330" mass="37715">MAASQTFNQLHIATKFNSIYQQTLKAKTQQDGKMKEVRSNLQFELEANGCSPHFTSEKINELANEGSVNSRNKSHLGNQFSDRKNAVLHETMDQNLPSAKTVRDFSRHRSLAKMKDSSPSEEIYGLQNSSDEIDVIYVESSSDFEDIHSSPVKNSFERFSESSEFPHSRRRTLTEDLKEEKVLSRSSQHENGSPHSKKSRTRKKISPQKKRPSDPKVKTPADDKGNRMKRKETRRKPNQSGSKSSKSTDPKENNHKELDHLLLTELNPKDIKEIEKQPKYECDLLQKNIMPLSDALRIGDIPFLPNVKPLFGKAGILNQTNRTWQTIVNE</sequence>
<feature type="compositionally biased region" description="Basic and acidic residues" evidence="1">
    <location>
        <begin position="246"/>
        <end position="259"/>
    </location>
</feature>
<proteinExistence type="predicted"/>
<feature type="compositionally biased region" description="Basic and acidic residues" evidence="1">
    <location>
        <begin position="157"/>
        <end position="183"/>
    </location>
</feature>
<dbReference type="Proteomes" id="UP001152320">
    <property type="component" value="Chromosome 5"/>
</dbReference>
<dbReference type="AlphaFoldDB" id="A0A9Q1HAI8"/>
<keyword evidence="3" id="KW-1185">Reference proteome</keyword>
<feature type="compositionally biased region" description="Basic residues" evidence="1">
    <location>
        <begin position="227"/>
        <end position="237"/>
    </location>
</feature>
<feature type="region of interest" description="Disordered" evidence="1">
    <location>
        <begin position="157"/>
        <end position="259"/>
    </location>
</feature>
<dbReference type="EMBL" id="JAIZAY010000005">
    <property type="protein sequence ID" value="KAJ8042027.1"/>
    <property type="molecule type" value="Genomic_DNA"/>
</dbReference>
<evidence type="ECO:0000313" key="2">
    <source>
        <dbReference type="EMBL" id="KAJ8042027.1"/>
    </source>
</evidence>
<accession>A0A9Q1HAI8</accession>
<evidence type="ECO:0000256" key="1">
    <source>
        <dbReference type="SAM" id="MobiDB-lite"/>
    </source>
</evidence>
<protein>
    <submittedName>
        <fullName evidence="2">Uncharacterized protein</fullName>
    </submittedName>
</protein>
<name>A0A9Q1HAI8_HOLLE</name>
<organism evidence="2 3">
    <name type="scientific">Holothuria leucospilota</name>
    <name type="common">Black long sea cucumber</name>
    <name type="synonym">Mertensiothuria leucospilota</name>
    <dbReference type="NCBI Taxonomy" id="206669"/>
    <lineage>
        <taxon>Eukaryota</taxon>
        <taxon>Metazoa</taxon>
        <taxon>Echinodermata</taxon>
        <taxon>Eleutherozoa</taxon>
        <taxon>Echinozoa</taxon>
        <taxon>Holothuroidea</taxon>
        <taxon>Aspidochirotacea</taxon>
        <taxon>Aspidochirotida</taxon>
        <taxon>Holothuriidae</taxon>
        <taxon>Holothuria</taxon>
    </lineage>
</organism>
<feature type="compositionally biased region" description="Polar residues" evidence="1">
    <location>
        <begin position="184"/>
        <end position="194"/>
    </location>
</feature>
<feature type="compositionally biased region" description="Basic residues" evidence="1">
    <location>
        <begin position="195"/>
        <end position="210"/>
    </location>
</feature>
<evidence type="ECO:0000313" key="3">
    <source>
        <dbReference type="Proteomes" id="UP001152320"/>
    </source>
</evidence>
<comment type="caution">
    <text evidence="2">The sequence shown here is derived from an EMBL/GenBank/DDBJ whole genome shotgun (WGS) entry which is preliminary data.</text>
</comment>
<feature type="compositionally biased region" description="Basic and acidic residues" evidence="1">
    <location>
        <begin position="211"/>
        <end position="226"/>
    </location>
</feature>